<dbReference type="Proteomes" id="UP000799640">
    <property type="component" value="Unassembled WGS sequence"/>
</dbReference>
<feature type="compositionally biased region" description="Low complexity" evidence="1">
    <location>
        <begin position="315"/>
        <end position="338"/>
    </location>
</feature>
<feature type="compositionally biased region" description="Polar residues" evidence="1">
    <location>
        <begin position="136"/>
        <end position="152"/>
    </location>
</feature>
<feature type="compositionally biased region" description="Polar residues" evidence="1">
    <location>
        <begin position="111"/>
        <end position="125"/>
    </location>
</feature>
<dbReference type="InterPro" id="IPR036322">
    <property type="entry name" value="WD40_repeat_dom_sf"/>
</dbReference>
<feature type="compositionally biased region" description="Low complexity" evidence="1">
    <location>
        <begin position="63"/>
        <end position="84"/>
    </location>
</feature>
<dbReference type="GO" id="GO:0042594">
    <property type="term" value="P:response to starvation"/>
    <property type="evidence" value="ECO:0007669"/>
    <property type="project" value="TreeGrafter"/>
</dbReference>
<feature type="region of interest" description="Disordered" evidence="1">
    <location>
        <begin position="443"/>
        <end position="462"/>
    </location>
</feature>
<dbReference type="EMBL" id="ML996697">
    <property type="protein sequence ID" value="KAF2399493.1"/>
    <property type="molecule type" value="Genomic_DNA"/>
</dbReference>
<dbReference type="GO" id="GO:0006914">
    <property type="term" value="P:autophagy"/>
    <property type="evidence" value="ECO:0007669"/>
    <property type="project" value="InterPro"/>
</dbReference>
<feature type="region of interest" description="Disordered" evidence="1">
    <location>
        <begin position="111"/>
        <end position="202"/>
    </location>
</feature>
<name>A0A6G1HTV3_9PEZI</name>
<evidence type="ECO:0008006" key="4">
    <source>
        <dbReference type="Google" id="ProtNLM"/>
    </source>
</evidence>
<dbReference type="PANTHER" id="PTHR13268:SF0">
    <property type="entry name" value="BCAS3 MICROTUBULE ASSOCIATED CELL MIGRATION FACTOR"/>
    <property type="match status" value="1"/>
</dbReference>
<feature type="compositionally biased region" description="Polar residues" evidence="1">
    <location>
        <begin position="1"/>
        <end position="21"/>
    </location>
</feature>
<accession>A0A6G1HTV3</accession>
<feature type="compositionally biased region" description="Polar residues" evidence="1">
    <location>
        <begin position="446"/>
        <end position="457"/>
    </location>
</feature>
<dbReference type="SUPFAM" id="SSF50978">
    <property type="entry name" value="WD40 repeat-like"/>
    <property type="match status" value="1"/>
</dbReference>
<feature type="region of interest" description="Disordered" evidence="1">
    <location>
        <begin position="740"/>
        <end position="761"/>
    </location>
</feature>
<dbReference type="InterPro" id="IPR045142">
    <property type="entry name" value="BCAS3-like"/>
</dbReference>
<feature type="region of interest" description="Disordered" evidence="1">
    <location>
        <begin position="1"/>
        <end position="84"/>
    </location>
</feature>
<dbReference type="OrthoDB" id="3938623at2759"/>
<proteinExistence type="predicted"/>
<dbReference type="GO" id="GO:0005737">
    <property type="term" value="C:cytoplasm"/>
    <property type="evidence" value="ECO:0007669"/>
    <property type="project" value="TreeGrafter"/>
</dbReference>
<evidence type="ECO:0000313" key="2">
    <source>
        <dbReference type="EMBL" id="KAF2399493.1"/>
    </source>
</evidence>
<evidence type="ECO:0000256" key="1">
    <source>
        <dbReference type="SAM" id="MobiDB-lite"/>
    </source>
</evidence>
<feature type="region of interest" description="Disordered" evidence="1">
    <location>
        <begin position="564"/>
        <end position="588"/>
    </location>
</feature>
<feature type="compositionally biased region" description="Basic and acidic residues" evidence="1">
    <location>
        <begin position="39"/>
        <end position="62"/>
    </location>
</feature>
<dbReference type="PANTHER" id="PTHR13268">
    <property type="entry name" value="BREAST CARCINOMA AMPLIFIED SEQUENCE 3"/>
    <property type="match status" value="1"/>
</dbReference>
<evidence type="ECO:0000313" key="3">
    <source>
        <dbReference type="Proteomes" id="UP000799640"/>
    </source>
</evidence>
<dbReference type="AlphaFoldDB" id="A0A6G1HTV3"/>
<organism evidence="2 3">
    <name type="scientific">Trichodelitschia bisporula</name>
    <dbReference type="NCBI Taxonomy" id="703511"/>
    <lineage>
        <taxon>Eukaryota</taxon>
        <taxon>Fungi</taxon>
        <taxon>Dikarya</taxon>
        <taxon>Ascomycota</taxon>
        <taxon>Pezizomycotina</taxon>
        <taxon>Dothideomycetes</taxon>
        <taxon>Dothideomycetes incertae sedis</taxon>
        <taxon>Phaeotrichales</taxon>
        <taxon>Phaeotrichaceae</taxon>
        <taxon>Trichodelitschia</taxon>
    </lineage>
</organism>
<sequence>MTPSADDTPQYTSPNNYNYQRTRAHGHPFDGIVQRSHGHHEAGRRETYGEKLPKIYPRELKKSSAAASRYPSPSSPRPITSPLLSALGTTTSTAAQYTSDWTKSLPFFASTSPGSNASSPPTQIPIQVRDGGLGFTSVSPSPPSLRTQSHPNNPHHGFGGRQHPSPHHRDRRSSMYAHHAGRPAHGNHIPLPHEDQAHFHPGGLPDFNSIGMAKTGLVPGEKGYACAFDSLGTSGHVPSSSAENVLHVGYEGGVLVYRIARKGADVIGRLDNLRGAVIGAKVLPWTCRSDPGRASRPYIALVVHGPVFADDEVSDSSNSSAGQSDAESPTPSSRPSSSKGKTFKDVVTHYQTTVEVYSLSAKKHIATLYSSPRVEVEYTSVGECKIPPPVGDLRVDANGKFVVVASGISGEIFIFSPYTKQGGDDLDSVRCIGKLWTCIQPREPKASSNTSNATEPSSPIEEDVHGVPLFSLSNRWIATVPPPSAYSFSLGGTALLASPDAPRPPGIAMHMSPPPPSSNCAVDLPGDDDFVNRVSREVTQGVIKGAKWMGEQGMQAWNSYWSKGEQNRYPTNGHTHPEPPTQQFPPTHAYTPPVQAEPTQVAIFDLQRFLDAEEVRIRNVLQPIATFEPPSGCSFVSFAPSGLALLTVSKKGDEQFVWCLMRTHNTRSPTCSGVSRLGPYVRQIAKFTRMTVSSVVDVAWLSPQGIRFAVVTERGTIHVHELPASAFQWPPFRRGRRLKQARNVPQDPKGPPSPKGALTSAMDTINGTSTWLRSVRQRSGSGSVGLGGLAMAPANVGSKVVKAGFSKGFSAVASSAETIYHAGENKLHLEASTTRVAPGCMRWMSGKDKGSLAIVTSGIVCIYSVRQTTTARKGKPPLLRAKISKKAIELPLHTIPNDQFAPATRAVVEAKTQGAPVEGIAPVAGMWNLRAPSAATHTHDDREHDNWHVPVEAESDPPYPPFHTDRRVSLFAYPEPEEVVARPVPDANDALEDFGHFEDTLEEWKVESLEPWLRSVHHVDDDEGAWMYGAEIKDLKLLLEGTGVVDDSADEMEMRVSRGEDGTQLVVTTVRKAGREEDFFEDDCDVIDFADERV</sequence>
<reference evidence="2" key="1">
    <citation type="journal article" date="2020" name="Stud. Mycol.">
        <title>101 Dothideomycetes genomes: a test case for predicting lifestyles and emergence of pathogens.</title>
        <authorList>
            <person name="Haridas S."/>
            <person name="Albert R."/>
            <person name="Binder M."/>
            <person name="Bloem J."/>
            <person name="Labutti K."/>
            <person name="Salamov A."/>
            <person name="Andreopoulos B."/>
            <person name="Baker S."/>
            <person name="Barry K."/>
            <person name="Bills G."/>
            <person name="Bluhm B."/>
            <person name="Cannon C."/>
            <person name="Castanera R."/>
            <person name="Culley D."/>
            <person name="Daum C."/>
            <person name="Ezra D."/>
            <person name="Gonzalez J."/>
            <person name="Henrissat B."/>
            <person name="Kuo A."/>
            <person name="Liang C."/>
            <person name="Lipzen A."/>
            <person name="Lutzoni F."/>
            <person name="Magnuson J."/>
            <person name="Mondo S."/>
            <person name="Nolan M."/>
            <person name="Ohm R."/>
            <person name="Pangilinan J."/>
            <person name="Park H.-J."/>
            <person name="Ramirez L."/>
            <person name="Alfaro M."/>
            <person name="Sun H."/>
            <person name="Tritt A."/>
            <person name="Yoshinaga Y."/>
            <person name="Zwiers L.-H."/>
            <person name="Turgeon B."/>
            <person name="Goodwin S."/>
            <person name="Spatafora J."/>
            <person name="Crous P."/>
            <person name="Grigoriev I."/>
        </authorList>
    </citation>
    <scope>NUCLEOTIDE SEQUENCE</scope>
    <source>
        <strain evidence="2">CBS 262.69</strain>
    </source>
</reference>
<keyword evidence="3" id="KW-1185">Reference proteome</keyword>
<gene>
    <name evidence="2" type="ORF">EJ06DRAFT_54134</name>
</gene>
<protein>
    <recommendedName>
        <fullName evidence="4">BCAS3 domain-containing protein</fullName>
    </recommendedName>
</protein>
<feature type="region of interest" description="Disordered" evidence="1">
    <location>
        <begin position="312"/>
        <end position="342"/>
    </location>
</feature>